<organism evidence="1 2">
    <name type="scientific">Microlunatus endophyticus</name>
    <dbReference type="NCBI Taxonomy" id="1716077"/>
    <lineage>
        <taxon>Bacteria</taxon>
        <taxon>Bacillati</taxon>
        <taxon>Actinomycetota</taxon>
        <taxon>Actinomycetes</taxon>
        <taxon>Propionibacteriales</taxon>
        <taxon>Propionibacteriaceae</taxon>
        <taxon>Microlunatus</taxon>
    </lineage>
</organism>
<keyword evidence="2" id="KW-1185">Reference proteome</keyword>
<evidence type="ECO:0000313" key="1">
    <source>
        <dbReference type="EMBL" id="GGL55787.1"/>
    </source>
</evidence>
<reference evidence="1" key="2">
    <citation type="submission" date="2020-09" db="EMBL/GenBank/DDBJ databases">
        <authorList>
            <person name="Sun Q."/>
            <person name="Zhou Y."/>
        </authorList>
    </citation>
    <scope>NUCLEOTIDE SEQUENCE</scope>
    <source>
        <strain evidence="1">CGMCC 4.7306</strain>
    </source>
</reference>
<dbReference type="PANTHER" id="PTHR41700">
    <property type="entry name" value="GCN5-RELATED N-ACETYLTRANSFERASE"/>
    <property type="match status" value="1"/>
</dbReference>
<dbReference type="SUPFAM" id="SSF55729">
    <property type="entry name" value="Acyl-CoA N-acyltransferases (Nat)"/>
    <property type="match status" value="1"/>
</dbReference>
<dbReference type="RefSeq" id="WP_188894300.1">
    <property type="nucleotide sequence ID" value="NZ_BMMZ01000002.1"/>
</dbReference>
<dbReference type="AlphaFoldDB" id="A0A917S3N2"/>
<dbReference type="InterPro" id="IPR016181">
    <property type="entry name" value="Acyl_CoA_acyltransferase"/>
</dbReference>
<dbReference type="Gene3D" id="3.40.630.30">
    <property type="match status" value="1"/>
</dbReference>
<comment type="caution">
    <text evidence="1">The sequence shown here is derived from an EMBL/GenBank/DDBJ whole genome shotgun (WGS) entry which is preliminary data.</text>
</comment>
<reference evidence="1" key="1">
    <citation type="journal article" date="2014" name="Int. J. Syst. Evol. Microbiol.">
        <title>Complete genome sequence of Corynebacterium casei LMG S-19264T (=DSM 44701T), isolated from a smear-ripened cheese.</title>
        <authorList>
            <consortium name="US DOE Joint Genome Institute (JGI-PGF)"/>
            <person name="Walter F."/>
            <person name="Albersmeier A."/>
            <person name="Kalinowski J."/>
            <person name="Ruckert C."/>
        </authorList>
    </citation>
    <scope>NUCLEOTIDE SEQUENCE</scope>
    <source>
        <strain evidence="1">CGMCC 4.7306</strain>
    </source>
</reference>
<accession>A0A917S3N2</accession>
<dbReference type="Proteomes" id="UP000613840">
    <property type="component" value="Unassembled WGS sequence"/>
</dbReference>
<dbReference type="PANTHER" id="PTHR41700:SF1">
    <property type="entry name" value="N-ACETYLTRANSFERASE DOMAIN-CONTAINING PROTEIN"/>
    <property type="match status" value="1"/>
</dbReference>
<proteinExistence type="predicted"/>
<dbReference type="EMBL" id="BMMZ01000002">
    <property type="protein sequence ID" value="GGL55787.1"/>
    <property type="molecule type" value="Genomic_DNA"/>
</dbReference>
<sequence>MTAGTEVGGSDYRVISLETAEQRQQAAALYRAVFGYQDPAYGVNPRLLAAMAVNGGSVVGALDPGDRLVGFAYGFLGTDGDRTFHYSQAAVVAAGLQSKGLGRRLKLAQRDVALAWGETRMRWAYDPLVTRNAHFNLDVLGAVGISFKPELYGEPDTDRIVVEWDLLRDQGARAQREDLPADADWGDQLTEPGRVLLAVPSDIAGLRRADPERATLLATVVRERLTALFGAGYQAVSCHAVATTAFYILKRHPQAAMS</sequence>
<dbReference type="InterPro" id="IPR038764">
    <property type="entry name" value="GNAT_N_AcTrfase_prd"/>
</dbReference>
<gene>
    <name evidence="1" type="ORF">GCM10011575_12730</name>
</gene>
<protein>
    <submittedName>
        <fullName evidence="1">Acyl-CoA N-acyltransferase</fullName>
    </submittedName>
</protein>
<name>A0A917S3N2_9ACTN</name>
<evidence type="ECO:0000313" key="2">
    <source>
        <dbReference type="Proteomes" id="UP000613840"/>
    </source>
</evidence>